<evidence type="ECO:0000313" key="14">
    <source>
        <dbReference type="Proteomes" id="UP000464754"/>
    </source>
</evidence>
<dbReference type="Gene3D" id="3.30.565.10">
    <property type="entry name" value="Histidine kinase-like ATPase, C-terminal domain"/>
    <property type="match status" value="1"/>
</dbReference>
<comment type="subcellular location">
    <subcellularLocation>
        <location evidence="2">Cell membrane</location>
        <topology evidence="2">Multi-pass membrane protein</topology>
    </subcellularLocation>
</comment>
<organism evidence="13 14">
    <name type="scientific">Amedibacterium intestinale</name>
    <dbReference type="NCBI Taxonomy" id="2583452"/>
    <lineage>
        <taxon>Bacteria</taxon>
        <taxon>Bacillati</taxon>
        <taxon>Bacillota</taxon>
        <taxon>Erysipelotrichia</taxon>
        <taxon>Erysipelotrichales</taxon>
        <taxon>Erysipelotrichaceae</taxon>
        <taxon>Amedibacterium</taxon>
    </lineage>
</organism>
<dbReference type="KEGG" id="aarg:Aargi30884_20700"/>
<evidence type="ECO:0000256" key="11">
    <source>
        <dbReference type="SAM" id="Phobius"/>
    </source>
</evidence>
<evidence type="ECO:0000256" key="5">
    <source>
        <dbReference type="ARBA" id="ARBA00022679"/>
    </source>
</evidence>
<evidence type="ECO:0000256" key="3">
    <source>
        <dbReference type="ARBA" id="ARBA00012438"/>
    </source>
</evidence>
<keyword evidence="9" id="KW-0902">Two-component regulatory system</keyword>
<accession>A0A6N4TKA1</accession>
<keyword evidence="4" id="KW-1003">Cell membrane</keyword>
<dbReference type="GO" id="GO:0004721">
    <property type="term" value="F:phosphoprotein phosphatase activity"/>
    <property type="evidence" value="ECO:0007669"/>
    <property type="project" value="TreeGrafter"/>
</dbReference>
<keyword evidence="14" id="KW-1185">Reference proteome</keyword>
<comment type="catalytic activity">
    <reaction evidence="1">
        <text>ATP + protein L-histidine = ADP + protein N-phospho-L-histidine.</text>
        <dbReference type="EC" id="2.7.13.3"/>
    </reaction>
</comment>
<evidence type="ECO:0000256" key="9">
    <source>
        <dbReference type="ARBA" id="ARBA00023012"/>
    </source>
</evidence>
<dbReference type="SMART" id="SM00387">
    <property type="entry name" value="HATPase_c"/>
    <property type="match status" value="1"/>
</dbReference>
<gene>
    <name evidence="13" type="primary">hk01</name>
    <name evidence="13" type="ORF">Aargi30884_20700</name>
</gene>
<dbReference type="PANTHER" id="PTHR45453:SF2">
    <property type="entry name" value="HISTIDINE KINASE"/>
    <property type="match status" value="1"/>
</dbReference>
<dbReference type="PANTHER" id="PTHR45453">
    <property type="entry name" value="PHOSPHATE REGULON SENSOR PROTEIN PHOR"/>
    <property type="match status" value="1"/>
</dbReference>
<keyword evidence="6 11" id="KW-0812">Transmembrane</keyword>
<evidence type="ECO:0000259" key="12">
    <source>
        <dbReference type="PROSITE" id="PS50109"/>
    </source>
</evidence>
<keyword evidence="7 13" id="KW-0418">Kinase</keyword>
<dbReference type="EMBL" id="AP019695">
    <property type="protein sequence ID" value="BBK23167.1"/>
    <property type="molecule type" value="Genomic_DNA"/>
</dbReference>
<dbReference type="RefSeq" id="WP_163052231.1">
    <property type="nucleotide sequence ID" value="NZ_AP019695.1"/>
</dbReference>
<keyword evidence="8 11" id="KW-1133">Transmembrane helix</keyword>
<dbReference type="GO" id="GO:0005886">
    <property type="term" value="C:plasma membrane"/>
    <property type="evidence" value="ECO:0007669"/>
    <property type="project" value="UniProtKB-SubCell"/>
</dbReference>
<dbReference type="InterPro" id="IPR050351">
    <property type="entry name" value="BphY/WalK/GraS-like"/>
</dbReference>
<proteinExistence type="predicted"/>
<dbReference type="Pfam" id="PF02518">
    <property type="entry name" value="HATPase_c"/>
    <property type="match status" value="1"/>
</dbReference>
<evidence type="ECO:0000256" key="1">
    <source>
        <dbReference type="ARBA" id="ARBA00000085"/>
    </source>
</evidence>
<evidence type="ECO:0000256" key="2">
    <source>
        <dbReference type="ARBA" id="ARBA00004651"/>
    </source>
</evidence>
<dbReference type="SUPFAM" id="SSF55874">
    <property type="entry name" value="ATPase domain of HSP90 chaperone/DNA topoisomerase II/histidine kinase"/>
    <property type="match status" value="1"/>
</dbReference>
<evidence type="ECO:0000256" key="8">
    <source>
        <dbReference type="ARBA" id="ARBA00022989"/>
    </source>
</evidence>
<evidence type="ECO:0000256" key="6">
    <source>
        <dbReference type="ARBA" id="ARBA00022692"/>
    </source>
</evidence>
<reference evidence="14" key="1">
    <citation type="submission" date="2019-05" db="EMBL/GenBank/DDBJ databases">
        <title>Complete genome sequencing of Absiella argi strain JCM 30884.</title>
        <authorList>
            <person name="Sakamoto M."/>
            <person name="Murakami T."/>
            <person name="Mori H."/>
        </authorList>
    </citation>
    <scope>NUCLEOTIDE SEQUENCE [LARGE SCALE GENOMIC DNA]</scope>
    <source>
        <strain evidence="14">JCM 30884</strain>
    </source>
</reference>
<protein>
    <recommendedName>
        <fullName evidence="3">histidine kinase</fullName>
        <ecNumber evidence="3">2.7.13.3</ecNumber>
    </recommendedName>
</protein>
<dbReference type="InterPro" id="IPR003661">
    <property type="entry name" value="HisK_dim/P_dom"/>
</dbReference>
<feature type="domain" description="Histidine kinase" evidence="12">
    <location>
        <begin position="116"/>
        <end position="307"/>
    </location>
</feature>
<dbReference type="InterPro" id="IPR005467">
    <property type="entry name" value="His_kinase_dom"/>
</dbReference>
<dbReference type="CDD" id="cd00082">
    <property type="entry name" value="HisKA"/>
    <property type="match status" value="1"/>
</dbReference>
<evidence type="ECO:0000256" key="7">
    <source>
        <dbReference type="ARBA" id="ARBA00022777"/>
    </source>
</evidence>
<dbReference type="EC" id="2.7.13.3" evidence="3"/>
<evidence type="ECO:0000313" key="13">
    <source>
        <dbReference type="EMBL" id="BBK23167.1"/>
    </source>
</evidence>
<dbReference type="InterPro" id="IPR003594">
    <property type="entry name" value="HATPase_dom"/>
</dbReference>
<dbReference type="GO" id="GO:0000155">
    <property type="term" value="F:phosphorelay sensor kinase activity"/>
    <property type="evidence" value="ECO:0007669"/>
    <property type="project" value="InterPro"/>
</dbReference>
<sequence length="317" mass="38153">MKFLKDLFSQSIIIFIFLCVEWLALWSFQIESSIISYIFYMQIFLTACYFLCFYIYKKAQYKQLCEMDAKQFVQIESKSLMQEEVNRMMREVLENYTKSKQKYQKENQDRERCFEVWIHQIKTPIFAMKMLLEYIEDEKRKKQMRQELFKIERYTQMALNVFKMDEDYIIEKCSIEKLVQEAIRTYTLMFVEKGLRLDFVCDDFVVFTDKKWFVFVLEQLLDNAIKYTKEGTIHIHCDNNKISIRDEGCGIKEKDLKQILKKGYTGETGRNSKQASGMGLYFVKEICERLHVKLSFISHEKGLEVVLKPVNEELFDR</sequence>
<feature type="transmembrane region" description="Helical" evidence="11">
    <location>
        <begin position="34"/>
        <end position="56"/>
    </location>
</feature>
<evidence type="ECO:0000256" key="10">
    <source>
        <dbReference type="ARBA" id="ARBA00023136"/>
    </source>
</evidence>
<dbReference type="Proteomes" id="UP000464754">
    <property type="component" value="Chromosome"/>
</dbReference>
<evidence type="ECO:0000256" key="4">
    <source>
        <dbReference type="ARBA" id="ARBA00022475"/>
    </source>
</evidence>
<dbReference type="AlphaFoldDB" id="A0A6N4TKA1"/>
<dbReference type="InterPro" id="IPR036890">
    <property type="entry name" value="HATPase_C_sf"/>
</dbReference>
<feature type="transmembrane region" description="Helical" evidence="11">
    <location>
        <begin position="7"/>
        <end position="28"/>
    </location>
</feature>
<name>A0A6N4TKA1_9FIRM</name>
<dbReference type="PROSITE" id="PS50109">
    <property type="entry name" value="HIS_KIN"/>
    <property type="match status" value="1"/>
</dbReference>
<keyword evidence="5" id="KW-0808">Transferase</keyword>
<dbReference type="GO" id="GO:0016036">
    <property type="term" value="P:cellular response to phosphate starvation"/>
    <property type="evidence" value="ECO:0007669"/>
    <property type="project" value="TreeGrafter"/>
</dbReference>
<keyword evidence="10 11" id="KW-0472">Membrane</keyword>